<dbReference type="Pfam" id="PF08275">
    <property type="entry name" value="DNAG_N"/>
    <property type="match status" value="1"/>
</dbReference>
<comment type="similarity">
    <text evidence="12 13">Belongs to the DnaG primase family.</text>
</comment>
<dbReference type="FunFam" id="3.90.580.10:FF:000001">
    <property type="entry name" value="DNA primase"/>
    <property type="match status" value="1"/>
</dbReference>
<evidence type="ECO:0000256" key="14">
    <source>
        <dbReference type="PIRSR" id="PIRSR002811-1"/>
    </source>
</evidence>
<dbReference type="InterPro" id="IPR006295">
    <property type="entry name" value="DNA_primase_DnaG"/>
</dbReference>
<feature type="zinc finger region" description="CHC2-type" evidence="12 14">
    <location>
        <begin position="40"/>
        <end position="64"/>
    </location>
</feature>
<dbReference type="InterPro" id="IPR036977">
    <property type="entry name" value="DNA_primase_Znf_CHC2"/>
</dbReference>
<keyword evidence="3 12" id="KW-0808">Transferase</keyword>
<name>A0A5C6D071_9BACT</name>
<evidence type="ECO:0000256" key="4">
    <source>
        <dbReference type="ARBA" id="ARBA00022695"/>
    </source>
</evidence>
<dbReference type="Gene3D" id="1.10.860.10">
    <property type="entry name" value="DNAb Helicase, Chain A"/>
    <property type="match status" value="1"/>
</dbReference>
<dbReference type="InterPro" id="IPR016136">
    <property type="entry name" value="DNA_helicase_N/primase_C"/>
</dbReference>
<dbReference type="InterPro" id="IPR037068">
    <property type="entry name" value="DNA_primase_core_N_sf"/>
</dbReference>
<keyword evidence="4 12" id="KW-0548">Nucleotidyltransferase</keyword>
<sequence length="628" mass="70058">MPLSDLQDAKEQVRQAVDIVDLIGGYMALRRQGRNFVGLCPWHDDSRPSLQVNPERQSFKCYVCDIGGDVFSFIMRTEGLEFREALEMLAERAGITLTPTKSKGQASQFDRRNLLSVMAWAEREFHHCLLKDPIAEGARQYLAERGINDESIAQFHLGYSPDEWDWLLNRAKTADFSGEVLERVGLVLRRESGGFYDRFRGRLLFSIRDALARPIAFGGRILPGTVSSNPDRTEAKYINSPETPLFSKGSQLYALDLARDAISKQQGLVVMEGYTDVIMAHQCGIQNAVAVLGTALGEKHIPLVRRFTDSITLVLDGDEAGQRRTMQILDELLALFVAHEIDLRILSLPTGADPCDVISSQGSEAFQQRLNESLDALDYKIDAVTNGLASAPGTHRSALAVEELIGTLARALPASARSTSSTLVREQQVLSRLSRQFSVGEETLRSRLAAVRREQSSRAVRRPLEQDLSTPVKTTPLRSWERELVELMIHHPTVFAQLSDHITAEDIPHELCRHVFVISLDLMHAGQIPTFDQLMLACDEAAVKNLLVDCDESGRDKSNSDLQQRVNDLLNLLANQKQSARHQVAMSELTQKRLDPGEEDLALNAIFQDLKRKDESQRRQAGSLPTDG</sequence>
<dbReference type="InterPro" id="IPR050219">
    <property type="entry name" value="DnaG_primase"/>
</dbReference>
<evidence type="ECO:0000313" key="16">
    <source>
        <dbReference type="EMBL" id="TWU28309.1"/>
    </source>
</evidence>
<dbReference type="Pfam" id="PF13662">
    <property type="entry name" value="Toprim_4"/>
    <property type="match status" value="1"/>
</dbReference>
<comment type="cofactor">
    <cofactor evidence="12 13 14">
        <name>Zn(2+)</name>
        <dbReference type="ChEBI" id="CHEBI:29105"/>
    </cofactor>
    <text evidence="12 13 14">Binds 1 zinc ion per monomer.</text>
</comment>
<dbReference type="GO" id="GO:0003899">
    <property type="term" value="F:DNA-directed RNA polymerase activity"/>
    <property type="evidence" value="ECO:0007669"/>
    <property type="project" value="UniProtKB-UniRule"/>
</dbReference>
<evidence type="ECO:0000259" key="15">
    <source>
        <dbReference type="PROSITE" id="PS50880"/>
    </source>
</evidence>
<dbReference type="AlphaFoldDB" id="A0A5C6D071"/>
<reference evidence="16 17" key="1">
    <citation type="submission" date="2019-02" db="EMBL/GenBank/DDBJ databases">
        <title>Deep-cultivation of Planctomycetes and their phenomic and genomic characterization uncovers novel biology.</title>
        <authorList>
            <person name="Wiegand S."/>
            <person name="Jogler M."/>
            <person name="Boedeker C."/>
            <person name="Pinto D."/>
            <person name="Vollmers J."/>
            <person name="Rivas-Marin E."/>
            <person name="Kohn T."/>
            <person name="Peeters S.H."/>
            <person name="Heuer A."/>
            <person name="Rast P."/>
            <person name="Oberbeckmann S."/>
            <person name="Bunk B."/>
            <person name="Jeske O."/>
            <person name="Meyerdierks A."/>
            <person name="Storesund J.E."/>
            <person name="Kallscheuer N."/>
            <person name="Luecker S."/>
            <person name="Lage O.M."/>
            <person name="Pohl T."/>
            <person name="Merkel B.J."/>
            <person name="Hornburger P."/>
            <person name="Mueller R.-W."/>
            <person name="Bruemmer F."/>
            <person name="Labrenz M."/>
            <person name="Spormann A.M."/>
            <person name="Op Den Camp H."/>
            <person name="Overmann J."/>
            <person name="Amann R."/>
            <person name="Jetten M.S.M."/>
            <person name="Mascher T."/>
            <person name="Medema M.H."/>
            <person name="Devos D.P."/>
            <person name="Kaster A.-K."/>
            <person name="Ovreas L."/>
            <person name="Rohde M."/>
            <person name="Galperin M.Y."/>
            <person name="Jogler C."/>
        </authorList>
    </citation>
    <scope>NUCLEOTIDE SEQUENCE [LARGE SCALE GENOMIC DNA]</scope>
    <source>
        <strain evidence="16 17">Pla144</strain>
    </source>
</reference>
<keyword evidence="9" id="KW-0460">Magnesium</keyword>
<dbReference type="Gene3D" id="3.90.580.10">
    <property type="entry name" value="Zinc finger, CHC2-type domain"/>
    <property type="match status" value="1"/>
</dbReference>
<dbReference type="GO" id="GO:0003677">
    <property type="term" value="F:DNA binding"/>
    <property type="evidence" value="ECO:0007669"/>
    <property type="project" value="UniProtKB-KW"/>
</dbReference>
<dbReference type="Pfam" id="PF01807">
    <property type="entry name" value="Zn_ribbon_DnaG"/>
    <property type="match status" value="1"/>
</dbReference>
<dbReference type="GO" id="GO:0006269">
    <property type="term" value="P:DNA replication, synthesis of primer"/>
    <property type="evidence" value="ECO:0007669"/>
    <property type="project" value="UniProtKB-UniRule"/>
</dbReference>
<dbReference type="NCBIfam" id="TIGR01391">
    <property type="entry name" value="dnaG"/>
    <property type="match status" value="1"/>
</dbReference>
<evidence type="ECO:0000256" key="3">
    <source>
        <dbReference type="ARBA" id="ARBA00022679"/>
    </source>
</evidence>
<comment type="domain">
    <text evidence="12">Contains an N-terminal zinc-binding domain, a central core domain that contains the primase activity, and a C-terminal DnaB-binding domain.</text>
</comment>
<organism evidence="16 17">
    <name type="scientific">Bythopirellula polymerisocia</name>
    <dbReference type="NCBI Taxonomy" id="2528003"/>
    <lineage>
        <taxon>Bacteria</taxon>
        <taxon>Pseudomonadati</taxon>
        <taxon>Planctomycetota</taxon>
        <taxon>Planctomycetia</taxon>
        <taxon>Pirellulales</taxon>
        <taxon>Lacipirellulaceae</taxon>
        <taxon>Bythopirellula</taxon>
    </lineage>
</organism>
<dbReference type="InterPro" id="IPR013264">
    <property type="entry name" value="DNAG_N"/>
</dbReference>
<dbReference type="PROSITE" id="PS50880">
    <property type="entry name" value="TOPRIM"/>
    <property type="match status" value="1"/>
</dbReference>
<dbReference type="Proteomes" id="UP000318437">
    <property type="component" value="Unassembled WGS sequence"/>
</dbReference>
<keyword evidence="1 12" id="KW-0240">DNA-directed RNA polymerase</keyword>
<dbReference type="GO" id="GO:0005737">
    <property type="term" value="C:cytoplasm"/>
    <property type="evidence" value="ECO:0007669"/>
    <property type="project" value="TreeGrafter"/>
</dbReference>
<proteinExistence type="inferred from homology"/>
<dbReference type="Gene3D" id="3.40.1360.10">
    <property type="match status" value="1"/>
</dbReference>
<dbReference type="EC" id="2.7.7.101" evidence="12"/>
<evidence type="ECO:0000256" key="8">
    <source>
        <dbReference type="ARBA" id="ARBA00022833"/>
    </source>
</evidence>
<dbReference type="PIRSF" id="PIRSF002811">
    <property type="entry name" value="DnaG"/>
    <property type="match status" value="1"/>
</dbReference>
<dbReference type="InterPro" id="IPR002694">
    <property type="entry name" value="Znf_CHC2"/>
</dbReference>
<dbReference type="HAMAP" id="MF_00974">
    <property type="entry name" value="DNA_primase_DnaG"/>
    <property type="match status" value="1"/>
</dbReference>
<comment type="caution">
    <text evidence="16">The sequence shown here is derived from an EMBL/GenBank/DDBJ whole genome shotgun (WGS) entry which is preliminary data.</text>
</comment>
<dbReference type="GO" id="GO:1990077">
    <property type="term" value="C:primosome complex"/>
    <property type="evidence" value="ECO:0007669"/>
    <property type="project" value="UniProtKB-KW"/>
</dbReference>
<keyword evidence="5 12" id="KW-0235">DNA replication</keyword>
<dbReference type="CDD" id="cd03364">
    <property type="entry name" value="TOPRIM_DnaG_primases"/>
    <property type="match status" value="1"/>
</dbReference>
<dbReference type="GO" id="GO:0000428">
    <property type="term" value="C:DNA-directed RNA polymerase complex"/>
    <property type="evidence" value="ECO:0007669"/>
    <property type="project" value="UniProtKB-KW"/>
</dbReference>
<comment type="subunit">
    <text evidence="12">Monomer. Interacts with DnaB.</text>
</comment>
<keyword evidence="8 12" id="KW-0862">Zinc</keyword>
<evidence type="ECO:0000256" key="9">
    <source>
        <dbReference type="ARBA" id="ARBA00022842"/>
    </source>
</evidence>
<evidence type="ECO:0000256" key="13">
    <source>
        <dbReference type="PIRNR" id="PIRNR002811"/>
    </source>
</evidence>
<evidence type="ECO:0000256" key="7">
    <source>
        <dbReference type="ARBA" id="ARBA00022771"/>
    </source>
</evidence>
<keyword evidence="17" id="KW-1185">Reference proteome</keyword>
<dbReference type="GO" id="GO:0008270">
    <property type="term" value="F:zinc ion binding"/>
    <property type="evidence" value="ECO:0007669"/>
    <property type="project" value="UniProtKB-UniRule"/>
</dbReference>
<dbReference type="EMBL" id="SJPS01000002">
    <property type="protein sequence ID" value="TWU28309.1"/>
    <property type="molecule type" value="Genomic_DNA"/>
</dbReference>
<gene>
    <name evidence="16" type="primary">dnaG_1</name>
    <name evidence="12" type="synonym">dnaG</name>
    <name evidence="16" type="ORF">Pla144_15960</name>
</gene>
<dbReference type="RefSeq" id="WP_197530470.1">
    <property type="nucleotide sequence ID" value="NZ_SJPS01000002.1"/>
</dbReference>
<keyword evidence="7 12" id="KW-0863">Zinc-finger</keyword>
<evidence type="ECO:0000313" key="17">
    <source>
        <dbReference type="Proteomes" id="UP000318437"/>
    </source>
</evidence>
<dbReference type="InterPro" id="IPR006171">
    <property type="entry name" value="TOPRIM_dom"/>
</dbReference>
<keyword evidence="11 12" id="KW-0804">Transcription</keyword>
<evidence type="ECO:0000256" key="1">
    <source>
        <dbReference type="ARBA" id="ARBA00022478"/>
    </source>
</evidence>
<evidence type="ECO:0000256" key="6">
    <source>
        <dbReference type="ARBA" id="ARBA00022723"/>
    </source>
</evidence>
<dbReference type="Gene3D" id="3.90.980.10">
    <property type="entry name" value="DNA primase, catalytic core, N-terminal domain"/>
    <property type="match status" value="1"/>
</dbReference>
<keyword evidence="6 12" id="KW-0479">Metal-binding</keyword>
<keyword evidence="2 12" id="KW-0639">Primosome</keyword>
<protein>
    <recommendedName>
        <fullName evidence="12 13">DNA primase</fullName>
        <ecNumber evidence="12">2.7.7.101</ecNumber>
    </recommendedName>
</protein>
<dbReference type="SMART" id="SM00400">
    <property type="entry name" value="ZnF_CHCC"/>
    <property type="match status" value="1"/>
</dbReference>
<feature type="domain" description="Toprim" evidence="15">
    <location>
        <begin position="266"/>
        <end position="349"/>
    </location>
</feature>
<evidence type="ECO:0000256" key="5">
    <source>
        <dbReference type="ARBA" id="ARBA00022705"/>
    </source>
</evidence>
<evidence type="ECO:0000256" key="12">
    <source>
        <dbReference type="HAMAP-Rule" id="MF_00974"/>
    </source>
</evidence>
<comment type="catalytic activity">
    <reaction evidence="12">
        <text>ssDNA + n NTP = ssDNA/pppN(pN)n-1 hybrid + (n-1) diphosphate.</text>
        <dbReference type="EC" id="2.7.7.101"/>
    </reaction>
</comment>
<dbReference type="PANTHER" id="PTHR30313:SF2">
    <property type="entry name" value="DNA PRIMASE"/>
    <property type="match status" value="1"/>
</dbReference>
<evidence type="ECO:0000256" key="2">
    <source>
        <dbReference type="ARBA" id="ARBA00022515"/>
    </source>
</evidence>
<dbReference type="SMART" id="SM00493">
    <property type="entry name" value="TOPRIM"/>
    <property type="match status" value="1"/>
</dbReference>
<evidence type="ECO:0000256" key="11">
    <source>
        <dbReference type="ARBA" id="ARBA00023163"/>
    </source>
</evidence>
<dbReference type="InterPro" id="IPR034151">
    <property type="entry name" value="TOPRIM_DnaG_bac"/>
</dbReference>
<accession>A0A5C6D071</accession>
<dbReference type="SUPFAM" id="SSF56731">
    <property type="entry name" value="DNA primase core"/>
    <property type="match status" value="1"/>
</dbReference>
<keyword evidence="10 12" id="KW-0238">DNA-binding</keyword>
<comment type="function">
    <text evidence="12 13">RNA polymerase that catalyzes the synthesis of short RNA molecules used as primers for DNA polymerase during DNA replication.</text>
</comment>
<dbReference type="SUPFAM" id="SSF57783">
    <property type="entry name" value="Zinc beta-ribbon"/>
    <property type="match status" value="1"/>
</dbReference>
<evidence type="ECO:0000256" key="10">
    <source>
        <dbReference type="ARBA" id="ARBA00023125"/>
    </source>
</evidence>
<dbReference type="InterPro" id="IPR030846">
    <property type="entry name" value="DnaG_bac"/>
</dbReference>
<dbReference type="PANTHER" id="PTHR30313">
    <property type="entry name" value="DNA PRIMASE"/>
    <property type="match status" value="1"/>
</dbReference>